<evidence type="ECO:0000313" key="1">
    <source>
        <dbReference type="EMBL" id="CAI2374286.1"/>
    </source>
</evidence>
<name>A0AAD2CY38_EUPCR</name>
<evidence type="ECO:0000313" key="2">
    <source>
        <dbReference type="Proteomes" id="UP001295684"/>
    </source>
</evidence>
<reference evidence="1" key="1">
    <citation type="submission" date="2023-07" db="EMBL/GenBank/DDBJ databases">
        <authorList>
            <consortium name="AG Swart"/>
            <person name="Singh M."/>
            <person name="Singh A."/>
            <person name="Seah K."/>
            <person name="Emmerich C."/>
        </authorList>
    </citation>
    <scope>NUCLEOTIDE SEQUENCE</scope>
    <source>
        <strain evidence="1">DP1</strain>
    </source>
</reference>
<gene>
    <name evidence="1" type="ORF">ECRASSUSDP1_LOCUS15638</name>
</gene>
<protein>
    <submittedName>
        <fullName evidence="1">Uncharacterized protein</fullName>
    </submittedName>
</protein>
<keyword evidence="2" id="KW-1185">Reference proteome</keyword>
<organism evidence="1 2">
    <name type="scientific">Euplotes crassus</name>
    <dbReference type="NCBI Taxonomy" id="5936"/>
    <lineage>
        <taxon>Eukaryota</taxon>
        <taxon>Sar</taxon>
        <taxon>Alveolata</taxon>
        <taxon>Ciliophora</taxon>
        <taxon>Intramacronucleata</taxon>
        <taxon>Spirotrichea</taxon>
        <taxon>Hypotrichia</taxon>
        <taxon>Euplotida</taxon>
        <taxon>Euplotidae</taxon>
        <taxon>Moneuplotes</taxon>
    </lineage>
</organism>
<dbReference type="EMBL" id="CAMPGE010015678">
    <property type="protein sequence ID" value="CAI2374286.1"/>
    <property type="molecule type" value="Genomic_DNA"/>
</dbReference>
<accession>A0AAD2CY38</accession>
<dbReference type="Proteomes" id="UP001295684">
    <property type="component" value="Unassembled WGS sequence"/>
</dbReference>
<dbReference type="AlphaFoldDB" id="A0AAD2CY38"/>
<sequence length="317" mass="36584">MDKTPLSPKSSTLPSPPNPKILLEEEISTGLTHIDWHLFDNLIGVGCARIRGEGDRGVWVQGNGELGTVSLGLQFETIKEPRFNTFRILKEFKVFDRVADDKKPYIKIRGFGEKEISRACFRRIIQSMRKSARKEAEHYSLYVKMADTGGKKLPFSLCKINIFRNLHMIKETLNIEGFKLGKNDIMRVLVASRHLFVIKISDCQIPEQKFTKNFLNTKVQEGINIEEICFNDCTLIDQSGEKKPLYLIKNLMDGILGSSLPKYIDNISFKYSDHSCFMSLKQASHHYKKDKRLIIMLEMCRVSFDFMEKMEEIDELD</sequence>
<proteinExistence type="predicted"/>
<comment type="caution">
    <text evidence="1">The sequence shown here is derived from an EMBL/GenBank/DDBJ whole genome shotgun (WGS) entry which is preliminary data.</text>
</comment>